<evidence type="ECO:0000256" key="1">
    <source>
        <dbReference type="SAM" id="MobiDB-lite"/>
    </source>
</evidence>
<gene>
    <name evidence="2" type="ORF">GXW71_10445</name>
</gene>
<organism evidence="2 3">
    <name type="scientific">Plastoroseomonas hellenica</name>
    <dbReference type="NCBI Taxonomy" id="2687306"/>
    <lineage>
        <taxon>Bacteria</taxon>
        <taxon>Pseudomonadati</taxon>
        <taxon>Pseudomonadota</taxon>
        <taxon>Alphaproteobacteria</taxon>
        <taxon>Acetobacterales</taxon>
        <taxon>Acetobacteraceae</taxon>
        <taxon>Plastoroseomonas</taxon>
    </lineage>
</organism>
<reference evidence="3" key="1">
    <citation type="journal article" date="2021" name="Syst. Appl. Microbiol.">
        <title>Roseomonas hellenica sp. nov., isolated from roots of wild-growing Alkanna tinctoria.</title>
        <authorList>
            <person name="Rat A."/>
            <person name="Naranjo H.D."/>
            <person name="Lebbe L."/>
            <person name="Cnockaert M."/>
            <person name="Krigas N."/>
            <person name="Grigoriadou K."/>
            <person name="Maloupa E."/>
            <person name="Willems A."/>
        </authorList>
    </citation>
    <scope>NUCLEOTIDE SEQUENCE [LARGE SCALE GENOMIC DNA]</scope>
    <source>
        <strain evidence="3">LMG 31523</strain>
    </source>
</reference>
<dbReference type="RefSeq" id="WP_211852432.1">
    <property type="nucleotide sequence ID" value="NZ_JAAGBB010000010.1"/>
</dbReference>
<sequence length="74" mass="8089">MELDDVLRGLPEFSGPEVMAGINQGVLQGWWWNAPMRRIRPTDAGIAADLAAHHDGRTSRTPRRNTAAPPMSPA</sequence>
<feature type="region of interest" description="Disordered" evidence="1">
    <location>
        <begin position="51"/>
        <end position="74"/>
    </location>
</feature>
<comment type="caution">
    <text evidence="2">The sequence shown here is derived from an EMBL/GenBank/DDBJ whole genome shotgun (WGS) entry which is preliminary data.</text>
</comment>
<accession>A0ABS5EWU5</accession>
<protein>
    <submittedName>
        <fullName evidence="2">Uncharacterized protein</fullName>
    </submittedName>
</protein>
<name>A0ABS5EWU5_9PROT</name>
<evidence type="ECO:0000313" key="2">
    <source>
        <dbReference type="EMBL" id="MBR0664769.1"/>
    </source>
</evidence>
<dbReference type="EMBL" id="JAAGBB010000010">
    <property type="protein sequence ID" value="MBR0664769.1"/>
    <property type="molecule type" value="Genomic_DNA"/>
</dbReference>
<evidence type="ECO:0000313" key="3">
    <source>
        <dbReference type="Proteomes" id="UP001196870"/>
    </source>
</evidence>
<dbReference type="Proteomes" id="UP001196870">
    <property type="component" value="Unassembled WGS sequence"/>
</dbReference>
<keyword evidence="3" id="KW-1185">Reference proteome</keyword>
<proteinExistence type="predicted"/>